<protein>
    <submittedName>
        <fullName evidence="1">Uncharacterized protein</fullName>
    </submittedName>
</protein>
<evidence type="ECO:0000313" key="2">
    <source>
        <dbReference type="Proteomes" id="UP001168972"/>
    </source>
</evidence>
<reference evidence="1" key="2">
    <citation type="submission" date="2023-03" db="EMBL/GenBank/DDBJ databases">
        <authorList>
            <person name="Inwood S.N."/>
            <person name="Skelly J.G."/>
            <person name="Guhlin J."/>
            <person name="Harrop T.W.R."/>
            <person name="Goldson S.G."/>
            <person name="Dearden P.K."/>
        </authorList>
    </citation>
    <scope>NUCLEOTIDE SEQUENCE</scope>
    <source>
        <strain evidence="1">Lincoln</strain>
        <tissue evidence="1">Whole body</tissue>
    </source>
</reference>
<proteinExistence type="predicted"/>
<reference evidence="1" key="1">
    <citation type="journal article" date="2023" name="bioRxiv">
        <title>Scaffold-level genome assemblies of two parasitoid biocontrol wasps reveal the parthenogenesis mechanism and an associated novel virus.</title>
        <authorList>
            <person name="Inwood S."/>
            <person name="Skelly J."/>
            <person name="Guhlin J."/>
            <person name="Harrop T."/>
            <person name="Goldson S."/>
            <person name="Dearden P."/>
        </authorList>
    </citation>
    <scope>NUCLEOTIDE SEQUENCE</scope>
    <source>
        <strain evidence="1">Lincoln</strain>
        <tissue evidence="1">Whole body</tissue>
    </source>
</reference>
<dbReference type="AlphaFoldDB" id="A0AA39L2F6"/>
<organism evidence="1 2">
    <name type="scientific">Microctonus hyperodae</name>
    <name type="common">Parasitoid wasp</name>
    <dbReference type="NCBI Taxonomy" id="165561"/>
    <lineage>
        <taxon>Eukaryota</taxon>
        <taxon>Metazoa</taxon>
        <taxon>Ecdysozoa</taxon>
        <taxon>Arthropoda</taxon>
        <taxon>Hexapoda</taxon>
        <taxon>Insecta</taxon>
        <taxon>Pterygota</taxon>
        <taxon>Neoptera</taxon>
        <taxon>Endopterygota</taxon>
        <taxon>Hymenoptera</taxon>
        <taxon>Apocrita</taxon>
        <taxon>Ichneumonoidea</taxon>
        <taxon>Braconidae</taxon>
        <taxon>Euphorinae</taxon>
        <taxon>Microctonus</taxon>
    </lineage>
</organism>
<sequence>MFLVTCRIKEYSLSLSIARALVLNTHGNSNSRERSRGKSRCCCCEDNKLFEIDDVATPQRSGLAQCTAALIALLSANGGIYAESGRHASYTLYPGIEVRESSWTNGPASPPSARPVWSSCSYAQCPVYVKTASATGHHCLPMVHHCPLSYHQDAGIKPSTQIPIHINI</sequence>
<name>A0AA39L2F6_MICHY</name>
<comment type="caution">
    <text evidence="1">The sequence shown here is derived from an EMBL/GenBank/DDBJ whole genome shotgun (WGS) entry which is preliminary data.</text>
</comment>
<gene>
    <name evidence="1" type="ORF">PV327_000598</name>
</gene>
<dbReference type="Proteomes" id="UP001168972">
    <property type="component" value="Unassembled WGS sequence"/>
</dbReference>
<dbReference type="EMBL" id="JAQQBR010000001">
    <property type="protein sequence ID" value="KAK0182457.1"/>
    <property type="molecule type" value="Genomic_DNA"/>
</dbReference>
<accession>A0AA39L2F6</accession>
<keyword evidence="2" id="KW-1185">Reference proteome</keyword>
<evidence type="ECO:0000313" key="1">
    <source>
        <dbReference type="EMBL" id="KAK0182457.1"/>
    </source>
</evidence>